<feature type="compositionally biased region" description="Low complexity" evidence="16">
    <location>
        <begin position="324"/>
        <end position="333"/>
    </location>
</feature>
<feature type="compositionally biased region" description="Low complexity" evidence="16">
    <location>
        <begin position="533"/>
        <end position="546"/>
    </location>
</feature>
<feature type="compositionally biased region" description="Low complexity" evidence="16">
    <location>
        <begin position="281"/>
        <end position="295"/>
    </location>
</feature>
<feature type="region of interest" description="Disordered" evidence="16">
    <location>
        <begin position="110"/>
        <end position="364"/>
    </location>
</feature>
<proteinExistence type="inferred from homology"/>
<dbReference type="PANTHER" id="PTHR16308">
    <property type="entry name" value="UBIQUITIN ASSOCIATED PROTEIN 2-LIKE/LINGERER"/>
    <property type="match status" value="1"/>
</dbReference>
<dbReference type="AlphaFoldDB" id="A0A168C2A8"/>
<dbReference type="GO" id="GO:0006281">
    <property type="term" value="P:DNA repair"/>
    <property type="evidence" value="ECO:0007669"/>
    <property type="project" value="UniProtKB-KW"/>
</dbReference>
<dbReference type="InterPro" id="IPR051833">
    <property type="entry name" value="TC-DDR_regulator"/>
</dbReference>
<feature type="compositionally biased region" description="Gly residues" evidence="16">
    <location>
        <begin position="779"/>
        <end position="793"/>
    </location>
</feature>
<evidence type="ECO:0000256" key="13">
    <source>
        <dbReference type="ARBA" id="ARBA00023125"/>
    </source>
</evidence>
<feature type="compositionally biased region" description="Low complexity" evidence="16">
    <location>
        <begin position="863"/>
        <end position="875"/>
    </location>
</feature>
<feature type="region of interest" description="Disordered" evidence="16">
    <location>
        <begin position="590"/>
        <end position="712"/>
    </location>
</feature>
<dbReference type="SUPFAM" id="SSF46934">
    <property type="entry name" value="UBA-like"/>
    <property type="match status" value="1"/>
</dbReference>
<evidence type="ECO:0000256" key="10">
    <source>
        <dbReference type="ARBA" id="ARBA00022786"/>
    </source>
</evidence>
<keyword evidence="10" id="KW-0833">Ubl conjugation pathway</keyword>
<feature type="region of interest" description="Disordered" evidence="16">
    <location>
        <begin position="1"/>
        <end position="51"/>
    </location>
</feature>
<dbReference type="CDD" id="cd14368">
    <property type="entry name" value="CUE_DEF1_like"/>
    <property type="match status" value="1"/>
</dbReference>
<dbReference type="InterPro" id="IPR041803">
    <property type="entry name" value="DEF1_CUE"/>
</dbReference>
<comment type="caution">
    <text evidence="18">The sequence shown here is derived from an EMBL/GenBank/DDBJ whole genome shotgun (WGS) entry which is preliminary data.</text>
</comment>
<feature type="compositionally biased region" description="Polar residues" evidence="16">
    <location>
        <begin position="547"/>
        <end position="573"/>
    </location>
</feature>
<keyword evidence="12" id="KW-0779">Telomere</keyword>
<keyword evidence="8" id="KW-0597">Phosphoprotein</keyword>
<evidence type="ECO:0000313" key="18">
    <source>
        <dbReference type="EMBL" id="KZZ96056.1"/>
    </source>
</evidence>
<feature type="compositionally biased region" description="Polar residues" evidence="16">
    <location>
        <begin position="618"/>
        <end position="657"/>
    </location>
</feature>
<comment type="subcellular location">
    <subcellularLocation>
        <location evidence="3">Chromosome</location>
        <location evidence="3">Telomere</location>
    </subcellularLocation>
    <subcellularLocation>
        <location evidence="2">Cytoplasm</location>
    </subcellularLocation>
    <subcellularLocation>
        <location evidence="1">Nucleus</location>
    </subcellularLocation>
</comment>
<evidence type="ECO:0000256" key="7">
    <source>
        <dbReference type="ARBA" id="ARBA00022490"/>
    </source>
</evidence>
<feature type="compositionally biased region" description="Low complexity" evidence="16">
    <location>
        <begin position="593"/>
        <end position="612"/>
    </location>
</feature>
<evidence type="ECO:0000256" key="9">
    <source>
        <dbReference type="ARBA" id="ARBA00022763"/>
    </source>
</evidence>
<feature type="compositionally biased region" description="Low complexity" evidence="16">
    <location>
        <begin position="913"/>
        <end position="923"/>
    </location>
</feature>
<dbReference type="GO" id="GO:0005634">
    <property type="term" value="C:nucleus"/>
    <property type="evidence" value="ECO:0007669"/>
    <property type="project" value="UniProtKB-SubCell"/>
</dbReference>
<feature type="compositionally biased region" description="Acidic residues" evidence="16">
    <location>
        <begin position="418"/>
        <end position="429"/>
    </location>
</feature>
<evidence type="ECO:0000256" key="5">
    <source>
        <dbReference type="ARBA" id="ARBA00020536"/>
    </source>
</evidence>
<evidence type="ECO:0000256" key="8">
    <source>
        <dbReference type="ARBA" id="ARBA00022553"/>
    </source>
</evidence>
<sequence length="951" mass="98976">MSEVASRSSASRGRGSGRGGRGGFTGRGGRSRTNGDRSDHKDDSLGAFEDEGDFAELRKQYGNKTAVIREMFPDWSEADVLFALQETHGDENEAVARIAEGTISQWGEVSKVKKTARAKVKDGATPTINEMSAPRAPRGGRNVSEGGRGRGRGSERGGRGGSARGRSTQPTSNGPRKESQPLSVPTEESAAYNDAQTSIEKPEVQVAAERSVPGELSKPAAPAAKTWASMLRQTTAPKPPPPAASKETSTPKPAESEPQAIPEISQPDNQTAETLEEETTPVAQSAVPAQSSSPADNESLLLPSRDELTETNLEQVVDVSQPPATGTAASTAADSWDPRQSPVSATATPISAAHQQHQAHRPMASGFAASAIKATAERPVRTPSYQRRILDQEEAVRMPGNRDVDRAAVKFGAFSLIDGDEDVDGEREEPETRAQPPADSPIAHPRTSLPPAAQPVAVPEPIAQKTGGAAPSAATGVGKAPSSSPSRIGDRETDVARQVPTGPAAATQLSSNVPQYGRFGPHDSTSAQKPLDAFSAAQSTPASQPSYDNYSASTSQTPAHQQQPGSAFTSAQGDYSNYYSANQQERTSYNIYGQQYGAQQGAQAQHEGASQQRPFAGYNNSDSLSQYPQSGSLHNQPRFSGSNDSQNSGHSTPNPTAQVQQQGQQHGQHGQQGQQSQQGPQGQQQSQQSQTSQHGAAPGSQPQSHGQYPGYNHPYYNNPYYHQYYSGYGQQGGFGPYGGKAGMYGQPYGMSPNAPYDHNSSQNSFGGPGSLHRDNSLGSGVGDYGRSGTGQGGSQPSLGGSNFGGSHDSFGRGGASSFQSQGQPYNSQSQPPAPGSNDDLKFGDAKTNVSGPSASLGGGPRPGSAANNASGAQAGLPPPQTSQMGGGYGGYPNHLQGHNAHGSGYGMGGGAGNNQHGSSPYGSYGQGFGGSGGYYGGNQQQQRGGWGGNYH</sequence>
<keyword evidence="19" id="KW-1185">Reference proteome</keyword>
<feature type="region of interest" description="Disordered" evidence="16">
    <location>
        <begin position="753"/>
        <end position="951"/>
    </location>
</feature>
<feature type="compositionally biased region" description="Basic and acidic residues" evidence="16">
    <location>
        <begin position="33"/>
        <end position="44"/>
    </location>
</feature>
<protein>
    <recommendedName>
        <fullName evidence="5">RNA polymerase II degradation factor 1</fullName>
    </recommendedName>
</protein>
<name>A0A168C2A8_9HYPO</name>
<dbReference type="GO" id="GO:0000781">
    <property type="term" value="C:chromosome, telomeric region"/>
    <property type="evidence" value="ECO:0007669"/>
    <property type="project" value="UniProtKB-SubCell"/>
</dbReference>
<evidence type="ECO:0000256" key="16">
    <source>
        <dbReference type="SAM" id="MobiDB-lite"/>
    </source>
</evidence>
<dbReference type="InterPro" id="IPR003892">
    <property type="entry name" value="CUE"/>
</dbReference>
<dbReference type="EMBL" id="AZGY01000008">
    <property type="protein sequence ID" value="KZZ96056.1"/>
    <property type="molecule type" value="Genomic_DNA"/>
</dbReference>
<evidence type="ECO:0000256" key="12">
    <source>
        <dbReference type="ARBA" id="ARBA00022895"/>
    </source>
</evidence>
<feature type="compositionally biased region" description="Gly residues" evidence="16">
    <location>
        <begin position="924"/>
        <end position="936"/>
    </location>
</feature>
<keyword evidence="11" id="KW-0832">Ubl conjugation</keyword>
<dbReference type="STRING" id="1081109.A0A168C2A8"/>
<reference evidence="18 19" key="1">
    <citation type="journal article" date="2016" name="Genome Biol. Evol.">
        <title>Divergent and convergent evolution of fungal pathogenicity.</title>
        <authorList>
            <person name="Shang Y."/>
            <person name="Xiao G."/>
            <person name="Zheng P."/>
            <person name="Cen K."/>
            <person name="Zhan S."/>
            <person name="Wang C."/>
        </authorList>
    </citation>
    <scope>NUCLEOTIDE SEQUENCE [LARGE SCALE GENOMIC DNA]</scope>
    <source>
        <strain evidence="18 19">RCEF 2490</strain>
    </source>
</reference>
<dbReference type="InterPro" id="IPR009060">
    <property type="entry name" value="UBA-like_sf"/>
</dbReference>
<dbReference type="OrthoDB" id="5396806at2759"/>
<dbReference type="Proteomes" id="UP000078544">
    <property type="component" value="Unassembled WGS sequence"/>
</dbReference>
<accession>A0A168C2A8</accession>
<keyword evidence="9" id="KW-0227">DNA damage</keyword>
<dbReference type="PANTHER" id="PTHR16308:SF13">
    <property type="entry name" value="PROTEIN LINGERER"/>
    <property type="match status" value="1"/>
</dbReference>
<evidence type="ECO:0000256" key="1">
    <source>
        <dbReference type="ARBA" id="ARBA00004123"/>
    </source>
</evidence>
<keyword evidence="7" id="KW-0963">Cytoplasm</keyword>
<evidence type="ECO:0000256" key="15">
    <source>
        <dbReference type="ARBA" id="ARBA00023242"/>
    </source>
</evidence>
<keyword evidence="13" id="KW-0238">DNA-binding</keyword>
<feature type="domain" description="CUE" evidence="17">
    <location>
        <begin position="67"/>
        <end position="102"/>
    </location>
</feature>
<organism evidence="18 19">
    <name type="scientific">Moelleriella libera RCEF 2490</name>
    <dbReference type="NCBI Taxonomy" id="1081109"/>
    <lineage>
        <taxon>Eukaryota</taxon>
        <taxon>Fungi</taxon>
        <taxon>Dikarya</taxon>
        <taxon>Ascomycota</taxon>
        <taxon>Pezizomycotina</taxon>
        <taxon>Sordariomycetes</taxon>
        <taxon>Hypocreomycetidae</taxon>
        <taxon>Hypocreales</taxon>
        <taxon>Clavicipitaceae</taxon>
        <taxon>Moelleriella</taxon>
    </lineage>
</organism>
<feature type="compositionally biased region" description="Gly residues" evidence="16">
    <location>
        <begin position="903"/>
        <end position="912"/>
    </location>
</feature>
<keyword evidence="14" id="KW-0234">DNA repair</keyword>
<keyword evidence="6" id="KW-0158">Chromosome</keyword>
<feature type="compositionally biased region" description="Polar residues" evidence="16">
    <location>
        <begin position="816"/>
        <end position="830"/>
    </location>
</feature>
<gene>
    <name evidence="18" type="ORF">AAL_04352</name>
</gene>
<feature type="compositionally biased region" description="Gly residues" evidence="16">
    <location>
        <begin position="14"/>
        <end position="28"/>
    </location>
</feature>
<feature type="region of interest" description="Disordered" evidence="16">
    <location>
        <begin position="416"/>
        <end position="573"/>
    </location>
</feature>
<dbReference type="GO" id="GO:0043130">
    <property type="term" value="F:ubiquitin binding"/>
    <property type="evidence" value="ECO:0007669"/>
    <property type="project" value="InterPro"/>
</dbReference>
<evidence type="ECO:0000313" key="19">
    <source>
        <dbReference type="Proteomes" id="UP000078544"/>
    </source>
</evidence>
<evidence type="ECO:0000256" key="2">
    <source>
        <dbReference type="ARBA" id="ARBA00004496"/>
    </source>
</evidence>
<evidence type="ECO:0000256" key="14">
    <source>
        <dbReference type="ARBA" id="ARBA00023204"/>
    </source>
</evidence>
<keyword evidence="15" id="KW-0539">Nucleus</keyword>
<feature type="compositionally biased region" description="Low complexity" evidence="16">
    <location>
        <begin position="1"/>
        <end position="13"/>
    </location>
</feature>
<dbReference type="GO" id="GO:0005737">
    <property type="term" value="C:cytoplasm"/>
    <property type="evidence" value="ECO:0007669"/>
    <property type="project" value="UniProtKB-SubCell"/>
</dbReference>
<evidence type="ECO:0000256" key="6">
    <source>
        <dbReference type="ARBA" id="ARBA00022454"/>
    </source>
</evidence>
<evidence type="ECO:0000256" key="11">
    <source>
        <dbReference type="ARBA" id="ARBA00022843"/>
    </source>
</evidence>
<evidence type="ECO:0000256" key="3">
    <source>
        <dbReference type="ARBA" id="ARBA00004574"/>
    </source>
</evidence>
<comment type="similarity">
    <text evidence="4">Belongs to the DEF1 family.</text>
</comment>
<evidence type="ECO:0000256" key="4">
    <source>
        <dbReference type="ARBA" id="ARBA00005491"/>
    </source>
</evidence>
<dbReference type="Pfam" id="PF02845">
    <property type="entry name" value="CUE"/>
    <property type="match status" value="1"/>
</dbReference>
<evidence type="ECO:0000259" key="17">
    <source>
        <dbReference type="Pfam" id="PF02845"/>
    </source>
</evidence>
<feature type="compositionally biased region" description="Low complexity" evidence="16">
    <location>
        <begin position="658"/>
        <end position="695"/>
    </location>
</feature>
<dbReference type="GO" id="GO:0003677">
    <property type="term" value="F:DNA binding"/>
    <property type="evidence" value="ECO:0007669"/>
    <property type="project" value="UniProtKB-KW"/>
</dbReference>
<feature type="compositionally biased region" description="Polar residues" evidence="16">
    <location>
        <begin position="341"/>
        <end position="356"/>
    </location>
</feature>
<feature type="compositionally biased region" description="Low complexity" evidence="16">
    <location>
        <begin position="450"/>
        <end position="464"/>
    </location>
</feature>